<dbReference type="Proteomes" id="UP000298652">
    <property type="component" value="Chromosome 4"/>
</dbReference>
<evidence type="ECO:0000313" key="2">
    <source>
        <dbReference type="EMBL" id="TKW19677.1"/>
    </source>
</evidence>
<dbReference type="AlphaFoldDB" id="A0A4U6V726"/>
<organism evidence="2 3">
    <name type="scientific">Setaria viridis</name>
    <name type="common">Green bristlegrass</name>
    <name type="synonym">Setaria italica subsp. viridis</name>
    <dbReference type="NCBI Taxonomy" id="4556"/>
    <lineage>
        <taxon>Eukaryota</taxon>
        <taxon>Viridiplantae</taxon>
        <taxon>Streptophyta</taxon>
        <taxon>Embryophyta</taxon>
        <taxon>Tracheophyta</taxon>
        <taxon>Spermatophyta</taxon>
        <taxon>Magnoliopsida</taxon>
        <taxon>Liliopsida</taxon>
        <taxon>Poales</taxon>
        <taxon>Poaceae</taxon>
        <taxon>PACMAD clade</taxon>
        <taxon>Panicoideae</taxon>
        <taxon>Panicodae</taxon>
        <taxon>Paniceae</taxon>
        <taxon>Cenchrinae</taxon>
        <taxon>Setaria</taxon>
    </lineage>
</organism>
<protein>
    <submittedName>
        <fullName evidence="2">Uncharacterized protein</fullName>
    </submittedName>
</protein>
<accession>A0A4U6V726</accession>
<keyword evidence="1" id="KW-1133">Transmembrane helix</keyword>
<feature type="transmembrane region" description="Helical" evidence="1">
    <location>
        <begin position="6"/>
        <end position="23"/>
    </location>
</feature>
<feature type="transmembrane region" description="Helical" evidence="1">
    <location>
        <begin position="71"/>
        <end position="90"/>
    </location>
</feature>
<name>A0A4U6V726_SETVI</name>
<proteinExistence type="predicted"/>
<keyword evidence="3" id="KW-1185">Reference proteome</keyword>
<sequence length="108" mass="10937">MASRATLTVLFGFYAVFCCLDLLKEATATLIPAVLITLALTPLLTYAHVWALGRANAGGAGARFVARLAEATLLAAVVALLSGAAVRLGLGAGEVPRLGGADDVGWLG</sequence>
<dbReference type="OMA" id="LLYAHVW"/>
<evidence type="ECO:0000256" key="1">
    <source>
        <dbReference type="SAM" id="Phobius"/>
    </source>
</evidence>
<feature type="transmembrane region" description="Helical" evidence="1">
    <location>
        <begin position="30"/>
        <end position="51"/>
    </location>
</feature>
<dbReference type="EMBL" id="CM016555">
    <property type="protein sequence ID" value="TKW19677.1"/>
    <property type="molecule type" value="Genomic_DNA"/>
</dbReference>
<keyword evidence="1" id="KW-0812">Transmembrane</keyword>
<reference evidence="2" key="1">
    <citation type="submission" date="2019-03" db="EMBL/GenBank/DDBJ databases">
        <title>WGS assembly of Setaria viridis.</title>
        <authorList>
            <person name="Huang P."/>
            <person name="Jenkins J."/>
            <person name="Grimwood J."/>
            <person name="Barry K."/>
            <person name="Healey A."/>
            <person name="Mamidi S."/>
            <person name="Sreedasyam A."/>
            <person name="Shu S."/>
            <person name="Feldman M."/>
            <person name="Wu J."/>
            <person name="Yu Y."/>
            <person name="Chen C."/>
            <person name="Johnson J."/>
            <person name="Rokhsar D."/>
            <person name="Baxter I."/>
            <person name="Schmutz J."/>
            <person name="Brutnell T."/>
            <person name="Kellogg E."/>
        </authorList>
    </citation>
    <scope>NUCLEOTIDE SEQUENCE [LARGE SCALE GENOMIC DNA]</scope>
</reference>
<gene>
    <name evidence="2" type="ORF">SEVIR_4G036100v2</name>
</gene>
<dbReference type="Gramene" id="TKW19677">
    <property type="protein sequence ID" value="TKW19677"/>
    <property type="gene ID" value="SEVIR_4G036100v2"/>
</dbReference>
<evidence type="ECO:0000313" key="3">
    <source>
        <dbReference type="Proteomes" id="UP000298652"/>
    </source>
</evidence>
<keyword evidence="1" id="KW-0472">Membrane</keyword>